<evidence type="ECO:0000313" key="1">
    <source>
        <dbReference type="EMBL" id="MEI6002300.1"/>
    </source>
</evidence>
<sequence length="148" mass="16730">MNKNVSCSSDAEIVERALLQLLRPSNDLHVGHIESSFKKKFRLKKILASPEARRAEWIPPPARIFIHEVLTPHTISVCWSDSQTGHYGDQIWRLGFARTSGFCALSGQPIRAGDDVFRPRRNVVKVPSNWNRMILASVVPTMRDLALT</sequence>
<keyword evidence="2" id="KW-1185">Reference proteome</keyword>
<comment type="caution">
    <text evidence="1">The sequence shown here is derived from an EMBL/GenBank/DDBJ whole genome shotgun (WGS) entry which is preliminary data.</text>
</comment>
<protein>
    <submittedName>
        <fullName evidence="1">DUF3331 domain-containing protein</fullName>
    </submittedName>
</protein>
<name>A0ABU8J3R0_9BURK</name>
<reference evidence="1 2" key="1">
    <citation type="journal article" date="2022" name="Arch. Microbiol.">
        <title>Paraburkholderia bengalensis sp. nov. isolated from roots of Oryza sativa, IR64.</title>
        <authorList>
            <person name="Nag P."/>
            <person name="Mondal N."/>
            <person name="Sarkar J."/>
            <person name="Das S."/>
        </authorList>
    </citation>
    <scope>NUCLEOTIDE SEQUENCE [LARGE SCALE GENOMIC DNA]</scope>
    <source>
        <strain evidence="1 2">IR64_4_BI</strain>
    </source>
</reference>
<dbReference type="EMBL" id="JACFYJ010000104">
    <property type="protein sequence ID" value="MEI6002300.1"/>
    <property type="molecule type" value="Genomic_DNA"/>
</dbReference>
<dbReference type="RefSeq" id="WP_336601941.1">
    <property type="nucleotide sequence ID" value="NZ_JACFYJ010000104.1"/>
</dbReference>
<evidence type="ECO:0000313" key="2">
    <source>
        <dbReference type="Proteomes" id="UP001386437"/>
    </source>
</evidence>
<gene>
    <name evidence="1" type="ORF">H3V53_35805</name>
</gene>
<proteinExistence type="predicted"/>
<accession>A0ABU8J3R0</accession>
<dbReference type="Pfam" id="PF11811">
    <property type="entry name" value="DUF3331"/>
    <property type="match status" value="1"/>
</dbReference>
<organism evidence="1 2">
    <name type="scientific">Paraburkholderia bengalensis</name>
    <dbReference type="NCBI Taxonomy" id="2747562"/>
    <lineage>
        <taxon>Bacteria</taxon>
        <taxon>Pseudomonadati</taxon>
        <taxon>Pseudomonadota</taxon>
        <taxon>Betaproteobacteria</taxon>
        <taxon>Burkholderiales</taxon>
        <taxon>Burkholderiaceae</taxon>
        <taxon>Paraburkholderia</taxon>
    </lineage>
</organism>
<dbReference type="InterPro" id="IPR021769">
    <property type="entry name" value="DUF3331"/>
</dbReference>
<dbReference type="Proteomes" id="UP001386437">
    <property type="component" value="Unassembled WGS sequence"/>
</dbReference>